<protein>
    <submittedName>
        <fullName evidence="1">Uncharacterized protein</fullName>
    </submittedName>
</protein>
<accession>A0ACB7CC80</accession>
<evidence type="ECO:0000313" key="2">
    <source>
        <dbReference type="Proteomes" id="UP000768646"/>
    </source>
</evidence>
<proteinExistence type="predicted"/>
<gene>
    <name evidence="1" type="ORF">PORY_001931</name>
</gene>
<dbReference type="Proteomes" id="UP000768646">
    <property type="component" value="Unassembled WGS sequence"/>
</dbReference>
<dbReference type="EMBL" id="JABTEG010000007">
    <property type="protein sequence ID" value="KAG4304538.1"/>
    <property type="molecule type" value="Genomic_DNA"/>
</dbReference>
<sequence length="512" mass="59911">MNEFDINIQKKGIRRTYGKKKHLNNISENFKIWNDIKDSPSLKKGTRSVDSSAKNENISYSPSSIKSPKNYICSFMKRASFLYKISIKQNHENFPLIRFKKTFQDQENIMLDTFVSSDKNDILEIKKTAVVKSPKNTSNKSEHFTENKIKNSSSIIDSLLSFSSYSNILDFSDYISSLLSTYVISKLGEASFSEVYLMESKNGNEVVLKIIPFGKENQEKPQEVLHEIRITAKMSSINGFVKSKGFVIVKGPYPEHLISLWDKYDKNFKSENLRPDFYSEDQCFCILLLEKGGKDLEHVNIKTWKQVNRIFWDIVKVLSEGEKKYEFEHRDLHWGNILVNETPDSSEDMLSELSLYNTRFQQPCIIIIDYTFSRSRCSDHIGELTWNNLEDQEIFEGHGDYQYDIYRMMNDYVICFNKSWSEFIPRTNVFWLHYLIDKLIHYKGLVRPPTRLSRRINSINHADVEIERVFYERAESIWKAIDPKKKQSNGKKILEFNSAEDVLSWGIKEGLT</sequence>
<organism evidence="1 2">
    <name type="scientific">Pneumocystis oryctolagi</name>
    <dbReference type="NCBI Taxonomy" id="42067"/>
    <lineage>
        <taxon>Eukaryota</taxon>
        <taxon>Fungi</taxon>
        <taxon>Dikarya</taxon>
        <taxon>Ascomycota</taxon>
        <taxon>Taphrinomycotina</taxon>
        <taxon>Pneumocystomycetes</taxon>
        <taxon>Pneumocystaceae</taxon>
        <taxon>Pneumocystis</taxon>
    </lineage>
</organism>
<reference evidence="1 2" key="1">
    <citation type="journal article" date="2021" name="Commun. Biol.">
        <title>Genomic insights into the host specific adaptation of the Pneumocystis genus.</title>
        <authorList>
            <person name="Cisse O.H."/>
            <person name="Ma L."/>
            <person name="Dekker J.P."/>
            <person name="Khil P.P."/>
            <person name="Youn J.-H."/>
            <person name="Brenchley J.M."/>
            <person name="Blair R."/>
            <person name="Pahar B."/>
            <person name="Chabe M."/>
            <person name="Van Rompay K.K.A."/>
            <person name="Keesler R."/>
            <person name="Sukura A."/>
            <person name="Hirsch V."/>
            <person name="Kutty G."/>
            <person name="Liu Y."/>
            <person name="Peng L."/>
            <person name="Chen J."/>
            <person name="Song J."/>
            <person name="Weissenbacher-Lang C."/>
            <person name="Xu J."/>
            <person name="Upham N.S."/>
            <person name="Stajich J.E."/>
            <person name="Cuomo C.A."/>
            <person name="Cushion M.T."/>
            <person name="Kovacs J.A."/>
        </authorList>
    </citation>
    <scope>NUCLEOTIDE SEQUENCE [LARGE SCALE GENOMIC DNA]</scope>
    <source>
        <strain evidence="1 2">RABM</strain>
    </source>
</reference>
<name>A0ACB7CC80_9ASCO</name>
<keyword evidence="2" id="KW-1185">Reference proteome</keyword>
<evidence type="ECO:0000313" key="1">
    <source>
        <dbReference type="EMBL" id="KAG4304538.1"/>
    </source>
</evidence>
<comment type="caution">
    <text evidence="1">The sequence shown here is derived from an EMBL/GenBank/DDBJ whole genome shotgun (WGS) entry which is preliminary data.</text>
</comment>